<evidence type="ECO:0000313" key="1">
    <source>
        <dbReference type="EMBL" id="MCF6379237.1"/>
    </source>
</evidence>
<dbReference type="InterPro" id="IPR009100">
    <property type="entry name" value="AcylCoA_DH/oxidase_NM_dom_sf"/>
</dbReference>
<dbReference type="Proteomes" id="UP001201161">
    <property type="component" value="Unassembled WGS sequence"/>
</dbReference>
<proteinExistence type="predicted"/>
<gene>
    <name evidence="1" type="ORF">L2K70_16620</name>
</gene>
<organism evidence="1 2">
    <name type="scientific">Nocardioides potassii</name>
    <dbReference type="NCBI Taxonomy" id="2911371"/>
    <lineage>
        <taxon>Bacteria</taxon>
        <taxon>Bacillati</taxon>
        <taxon>Actinomycetota</taxon>
        <taxon>Actinomycetes</taxon>
        <taxon>Propionibacteriales</taxon>
        <taxon>Nocardioidaceae</taxon>
        <taxon>Nocardioides</taxon>
    </lineage>
</organism>
<keyword evidence="2" id="KW-1185">Reference proteome</keyword>
<dbReference type="EMBL" id="JAKJHZ010000010">
    <property type="protein sequence ID" value="MCF6379237.1"/>
    <property type="molecule type" value="Genomic_DNA"/>
</dbReference>
<protein>
    <submittedName>
        <fullName evidence="1">Acyl-CoA/acyl-ACP dehydrogenase</fullName>
    </submittedName>
</protein>
<dbReference type="InterPro" id="IPR046373">
    <property type="entry name" value="Acyl-CoA_Oxase/DH_mid-dom_sf"/>
</dbReference>
<sequence length="344" mass="36131">MPDRGPVVLADPTEDEQDELQDLVDRAVETGPDVSGALDLAREIGEALPTPGSGRTAHLWSALASVAAVDLTIARTIEPHLDALAILEQAGLSPEPGTWGVFAAEGPGEPLRASRPDEAFVLDGRKHWCSLGGVLDHALVSAWVGEERQLFAVDLRQDGATAVAGTWVARGLTAVDSGPIDFSGAMAYAVGEPGWYLERPGFAWGGIGVAAVWYGGAVGVARRMVRAAGTRLPDQVALMHLGAVDSALHAAGCVLTRAAYDVDAGRLGGADGWRAALRVREVVANAAETALSRAAHALGPGPLATDEDHARRVADLELYLRQWHAERDQAALGEQLLQHGARGW</sequence>
<reference evidence="1 2" key="1">
    <citation type="submission" date="2022-01" db="EMBL/GenBank/DDBJ databases">
        <title>Nocardioides sp. nov., an actinomycete isolated from mining soil.</title>
        <authorList>
            <person name="Liu L."/>
        </authorList>
    </citation>
    <scope>NUCLEOTIDE SEQUENCE [LARGE SCALE GENOMIC DNA]</scope>
    <source>
        <strain evidence="1 2">KLBMP 9356</strain>
    </source>
</reference>
<dbReference type="SUPFAM" id="SSF56645">
    <property type="entry name" value="Acyl-CoA dehydrogenase NM domain-like"/>
    <property type="match status" value="1"/>
</dbReference>
<dbReference type="RefSeq" id="WP_236403790.1">
    <property type="nucleotide sequence ID" value="NZ_JAKJHZ010000010.1"/>
</dbReference>
<name>A0ABS9HDH8_9ACTN</name>
<evidence type="ECO:0000313" key="2">
    <source>
        <dbReference type="Proteomes" id="UP001201161"/>
    </source>
</evidence>
<comment type="caution">
    <text evidence="1">The sequence shown here is derived from an EMBL/GenBank/DDBJ whole genome shotgun (WGS) entry which is preliminary data.</text>
</comment>
<accession>A0ABS9HDH8</accession>
<dbReference type="Gene3D" id="2.40.110.10">
    <property type="entry name" value="Butyryl-CoA Dehydrogenase, subunit A, domain 2"/>
    <property type="match status" value="1"/>
</dbReference>